<dbReference type="EMBL" id="CM037025">
    <property type="protein sequence ID" value="KAH7662164.1"/>
    <property type="molecule type" value="Genomic_DNA"/>
</dbReference>
<comment type="caution">
    <text evidence="1">The sequence shown here is derived from an EMBL/GenBank/DDBJ whole genome shotgun (WGS) entry which is preliminary data.</text>
</comment>
<evidence type="ECO:0000313" key="1">
    <source>
        <dbReference type="EMBL" id="KAH7662164.1"/>
    </source>
</evidence>
<sequence length="187" mass="20652">MNTRRCLKICCLSTVIIILILIITLVVLYFTIFKPKQPKIVATPVNLQSIDFVILPVLKLDVTIGMEIHIKNPNYAGFSYDNSTALVYYRGSLVADAPVGAGTIGARSTDKLNTSVTILFDNFVTNSFFLTDVFSGHLNLTSSCKVEGKVLLLGIFKLHAKTFVSCDITIFLRTMNSTFSCDSKIKI</sequence>
<organism evidence="1 2">
    <name type="scientific">Dioscorea alata</name>
    <name type="common">Purple yam</name>
    <dbReference type="NCBI Taxonomy" id="55571"/>
    <lineage>
        <taxon>Eukaryota</taxon>
        <taxon>Viridiplantae</taxon>
        <taxon>Streptophyta</taxon>
        <taxon>Embryophyta</taxon>
        <taxon>Tracheophyta</taxon>
        <taxon>Spermatophyta</taxon>
        <taxon>Magnoliopsida</taxon>
        <taxon>Liliopsida</taxon>
        <taxon>Dioscoreales</taxon>
        <taxon>Dioscoreaceae</taxon>
        <taxon>Dioscorea</taxon>
    </lineage>
</organism>
<accession>A0ACB7UNR6</accession>
<proteinExistence type="predicted"/>
<protein>
    <submittedName>
        <fullName evidence="1">LEA14-like protein</fullName>
    </submittedName>
</protein>
<keyword evidence="2" id="KW-1185">Reference proteome</keyword>
<dbReference type="Proteomes" id="UP000827976">
    <property type="component" value="Chromosome 15"/>
</dbReference>
<name>A0ACB7UNR6_DIOAL</name>
<evidence type="ECO:0000313" key="2">
    <source>
        <dbReference type="Proteomes" id="UP000827976"/>
    </source>
</evidence>
<reference evidence="2" key="1">
    <citation type="journal article" date="2022" name="Nat. Commun.">
        <title>Chromosome evolution and the genetic basis of agronomically important traits in greater yam.</title>
        <authorList>
            <person name="Bredeson J.V."/>
            <person name="Lyons J.B."/>
            <person name="Oniyinde I.O."/>
            <person name="Okereke N.R."/>
            <person name="Kolade O."/>
            <person name="Nnabue I."/>
            <person name="Nwadili C.O."/>
            <person name="Hribova E."/>
            <person name="Parker M."/>
            <person name="Nwogha J."/>
            <person name="Shu S."/>
            <person name="Carlson J."/>
            <person name="Kariba R."/>
            <person name="Muthemba S."/>
            <person name="Knop K."/>
            <person name="Barton G.J."/>
            <person name="Sherwood A.V."/>
            <person name="Lopez-Montes A."/>
            <person name="Asiedu R."/>
            <person name="Jamnadass R."/>
            <person name="Muchugi A."/>
            <person name="Goodstein D."/>
            <person name="Egesi C.N."/>
            <person name="Featherston J."/>
            <person name="Asfaw A."/>
            <person name="Simpson G.G."/>
            <person name="Dolezel J."/>
            <person name="Hendre P.S."/>
            <person name="Van Deynze A."/>
            <person name="Kumar P.L."/>
            <person name="Obidiegwu J.E."/>
            <person name="Bhattacharjee R."/>
            <person name="Rokhsar D.S."/>
        </authorList>
    </citation>
    <scope>NUCLEOTIDE SEQUENCE [LARGE SCALE GENOMIC DNA]</scope>
    <source>
        <strain evidence="2">cv. TDa95/00328</strain>
    </source>
</reference>
<gene>
    <name evidence="1" type="ORF">IHE45_15G113700</name>
</gene>